<gene>
    <name evidence="14" type="ORF">FA15DRAFT_587158</name>
</gene>
<sequence>MDFINSLPILLSQQDDNIPNVKQAVIGLAASYALWRIVRKWLIKHPLDKIPGPKSSSYISGYLFDLFNPDALDAHDSLGRNYPGIARVPTLMGNVMLYVYDPKALHHIMVKDQHIFEESDDFLRFNKVVFGHGLLATLGEHHRKQRKMLNPVFSIAHMREMIPIFYGISYKLRDAIRSEVSNGKTEIDMLSWFTRTALELIGQSGLGTSFDRLESDSQPHPYFESIKNLIRSLSIPRFIIFPHVANIGTPRFRRFVVDLLPWKNLHALRDMVDVMANTSVEIFESKKRAFELGDEAIHEQVGQGKDIISILLKANMLASEEDKLPDNELIAQISSLTFAAMDTTSNALSRILHTLCEHPEAQDRLRQEILQAREEHGELSYDELNNLTFLDAVCRETLRLYPPAPMVMRQARKDAILPLARPITTLDGRQITEVVVPEGTQILVSILSCNKNPLVWGPDADEWKPERWLSSLPASVTDARIPGVYSHLMTFIGGNRACIGFKFSQLEMKIVLCTLLESFKFTGTDKKIKWKFNGITQPAVEGSGSSENELPLNVSLIA</sequence>
<dbReference type="Proteomes" id="UP000307440">
    <property type="component" value="Unassembled WGS sequence"/>
</dbReference>
<keyword evidence="15" id="KW-1185">Reference proteome</keyword>
<dbReference type="PANTHER" id="PTHR24305">
    <property type="entry name" value="CYTOCHROME P450"/>
    <property type="match status" value="1"/>
</dbReference>
<dbReference type="GO" id="GO:0016705">
    <property type="term" value="F:oxidoreductase activity, acting on paired donors, with incorporation or reduction of molecular oxygen"/>
    <property type="evidence" value="ECO:0007669"/>
    <property type="project" value="InterPro"/>
</dbReference>
<keyword evidence="12" id="KW-0472">Membrane</keyword>
<name>A0A5C3L283_COPMA</name>
<dbReference type="GO" id="GO:0005506">
    <property type="term" value="F:iron ion binding"/>
    <property type="evidence" value="ECO:0007669"/>
    <property type="project" value="InterPro"/>
</dbReference>
<evidence type="ECO:0000256" key="1">
    <source>
        <dbReference type="ARBA" id="ARBA00001971"/>
    </source>
</evidence>
<evidence type="ECO:0000256" key="5">
    <source>
        <dbReference type="ARBA" id="ARBA00022617"/>
    </source>
</evidence>
<keyword evidence="9" id="KW-0560">Oxidoreductase</keyword>
<comment type="cofactor">
    <cofactor evidence="1 13">
        <name>heme</name>
        <dbReference type="ChEBI" id="CHEBI:30413"/>
    </cofactor>
</comment>
<evidence type="ECO:0000256" key="12">
    <source>
        <dbReference type="ARBA" id="ARBA00023136"/>
    </source>
</evidence>
<dbReference type="InterPro" id="IPR050121">
    <property type="entry name" value="Cytochrome_P450_monoxygenase"/>
</dbReference>
<evidence type="ECO:0000256" key="6">
    <source>
        <dbReference type="ARBA" id="ARBA00022692"/>
    </source>
</evidence>
<protein>
    <submittedName>
        <fullName evidence="14">Cytochrome P450</fullName>
    </submittedName>
</protein>
<dbReference type="GO" id="GO:0004497">
    <property type="term" value="F:monooxygenase activity"/>
    <property type="evidence" value="ECO:0007669"/>
    <property type="project" value="UniProtKB-KW"/>
</dbReference>
<dbReference type="InterPro" id="IPR001128">
    <property type="entry name" value="Cyt_P450"/>
</dbReference>
<dbReference type="OrthoDB" id="1470350at2759"/>
<dbReference type="Gene3D" id="1.10.630.10">
    <property type="entry name" value="Cytochrome P450"/>
    <property type="match status" value="1"/>
</dbReference>
<dbReference type="AlphaFoldDB" id="A0A5C3L283"/>
<keyword evidence="8" id="KW-1133">Transmembrane helix</keyword>
<evidence type="ECO:0000256" key="7">
    <source>
        <dbReference type="ARBA" id="ARBA00022723"/>
    </source>
</evidence>
<keyword evidence="11" id="KW-0503">Monooxygenase</keyword>
<keyword evidence="10 13" id="KW-0408">Iron</keyword>
<dbReference type="GO" id="GO:0020037">
    <property type="term" value="F:heme binding"/>
    <property type="evidence" value="ECO:0007669"/>
    <property type="project" value="InterPro"/>
</dbReference>
<dbReference type="EMBL" id="ML210168">
    <property type="protein sequence ID" value="TFK27109.1"/>
    <property type="molecule type" value="Genomic_DNA"/>
</dbReference>
<keyword evidence="5 13" id="KW-0349">Heme</keyword>
<keyword evidence="7 13" id="KW-0479">Metal-binding</keyword>
<evidence type="ECO:0000256" key="2">
    <source>
        <dbReference type="ARBA" id="ARBA00004370"/>
    </source>
</evidence>
<comment type="subcellular location">
    <subcellularLocation>
        <location evidence="2">Membrane</location>
    </subcellularLocation>
</comment>
<evidence type="ECO:0000313" key="14">
    <source>
        <dbReference type="EMBL" id="TFK27109.1"/>
    </source>
</evidence>
<dbReference type="SUPFAM" id="SSF48264">
    <property type="entry name" value="Cytochrome P450"/>
    <property type="match status" value="1"/>
</dbReference>
<feature type="binding site" description="axial binding residue" evidence="13">
    <location>
        <position position="498"/>
    </location>
    <ligand>
        <name>heme</name>
        <dbReference type="ChEBI" id="CHEBI:30413"/>
    </ligand>
    <ligandPart>
        <name>Fe</name>
        <dbReference type="ChEBI" id="CHEBI:18248"/>
    </ligandPart>
</feature>
<evidence type="ECO:0000256" key="11">
    <source>
        <dbReference type="ARBA" id="ARBA00023033"/>
    </source>
</evidence>
<evidence type="ECO:0000256" key="9">
    <source>
        <dbReference type="ARBA" id="ARBA00023002"/>
    </source>
</evidence>
<dbReference type="GO" id="GO:0016020">
    <property type="term" value="C:membrane"/>
    <property type="evidence" value="ECO:0007669"/>
    <property type="project" value="UniProtKB-SubCell"/>
</dbReference>
<comment type="pathway">
    <text evidence="3">Secondary metabolite biosynthesis; terpenoid biosynthesis.</text>
</comment>
<evidence type="ECO:0000256" key="4">
    <source>
        <dbReference type="ARBA" id="ARBA00010617"/>
    </source>
</evidence>
<dbReference type="PRINTS" id="PR00385">
    <property type="entry name" value="P450"/>
</dbReference>
<dbReference type="PANTHER" id="PTHR24305:SF166">
    <property type="entry name" value="CYTOCHROME P450 12A4, MITOCHONDRIAL-RELATED"/>
    <property type="match status" value="1"/>
</dbReference>
<dbReference type="CDD" id="cd11069">
    <property type="entry name" value="CYP_FUM15-like"/>
    <property type="match status" value="1"/>
</dbReference>
<reference evidence="14 15" key="1">
    <citation type="journal article" date="2019" name="Nat. Ecol. Evol.">
        <title>Megaphylogeny resolves global patterns of mushroom evolution.</title>
        <authorList>
            <person name="Varga T."/>
            <person name="Krizsan K."/>
            <person name="Foldi C."/>
            <person name="Dima B."/>
            <person name="Sanchez-Garcia M."/>
            <person name="Sanchez-Ramirez S."/>
            <person name="Szollosi G.J."/>
            <person name="Szarkandi J.G."/>
            <person name="Papp V."/>
            <person name="Albert L."/>
            <person name="Andreopoulos W."/>
            <person name="Angelini C."/>
            <person name="Antonin V."/>
            <person name="Barry K.W."/>
            <person name="Bougher N.L."/>
            <person name="Buchanan P."/>
            <person name="Buyck B."/>
            <person name="Bense V."/>
            <person name="Catcheside P."/>
            <person name="Chovatia M."/>
            <person name="Cooper J."/>
            <person name="Damon W."/>
            <person name="Desjardin D."/>
            <person name="Finy P."/>
            <person name="Geml J."/>
            <person name="Haridas S."/>
            <person name="Hughes K."/>
            <person name="Justo A."/>
            <person name="Karasinski D."/>
            <person name="Kautmanova I."/>
            <person name="Kiss B."/>
            <person name="Kocsube S."/>
            <person name="Kotiranta H."/>
            <person name="LaButti K.M."/>
            <person name="Lechner B.E."/>
            <person name="Liimatainen K."/>
            <person name="Lipzen A."/>
            <person name="Lukacs Z."/>
            <person name="Mihaltcheva S."/>
            <person name="Morgado L.N."/>
            <person name="Niskanen T."/>
            <person name="Noordeloos M.E."/>
            <person name="Ohm R.A."/>
            <person name="Ortiz-Santana B."/>
            <person name="Ovrebo C."/>
            <person name="Racz N."/>
            <person name="Riley R."/>
            <person name="Savchenko A."/>
            <person name="Shiryaev A."/>
            <person name="Soop K."/>
            <person name="Spirin V."/>
            <person name="Szebenyi C."/>
            <person name="Tomsovsky M."/>
            <person name="Tulloss R.E."/>
            <person name="Uehling J."/>
            <person name="Grigoriev I.V."/>
            <person name="Vagvolgyi C."/>
            <person name="Papp T."/>
            <person name="Martin F.M."/>
            <person name="Miettinen O."/>
            <person name="Hibbett D.S."/>
            <person name="Nagy L.G."/>
        </authorList>
    </citation>
    <scope>NUCLEOTIDE SEQUENCE [LARGE SCALE GENOMIC DNA]</scope>
    <source>
        <strain evidence="14 15">CBS 121175</strain>
    </source>
</reference>
<keyword evidence="6" id="KW-0812">Transmembrane</keyword>
<comment type="similarity">
    <text evidence="4">Belongs to the cytochrome P450 family.</text>
</comment>
<evidence type="ECO:0000256" key="8">
    <source>
        <dbReference type="ARBA" id="ARBA00022989"/>
    </source>
</evidence>
<evidence type="ECO:0000256" key="3">
    <source>
        <dbReference type="ARBA" id="ARBA00004721"/>
    </source>
</evidence>
<dbReference type="InterPro" id="IPR002401">
    <property type="entry name" value="Cyt_P450_E_grp-I"/>
</dbReference>
<dbReference type="InterPro" id="IPR036396">
    <property type="entry name" value="Cyt_P450_sf"/>
</dbReference>
<organism evidence="14 15">
    <name type="scientific">Coprinopsis marcescibilis</name>
    <name type="common">Agaric fungus</name>
    <name type="synonym">Psathyrella marcescibilis</name>
    <dbReference type="NCBI Taxonomy" id="230819"/>
    <lineage>
        <taxon>Eukaryota</taxon>
        <taxon>Fungi</taxon>
        <taxon>Dikarya</taxon>
        <taxon>Basidiomycota</taxon>
        <taxon>Agaricomycotina</taxon>
        <taxon>Agaricomycetes</taxon>
        <taxon>Agaricomycetidae</taxon>
        <taxon>Agaricales</taxon>
        <taxon>Agaricineae</taxon>
        <taxon>Psathyrellaceae</taxon>
        <taxon>Coprinopsis</taxon>
    </lineage>
</organism>
<dbReference type="STRING" id="230819.A0A5C3L283"/>
<evidence type="ECO:0000256" key="10">
    <source>
        <dbReference type="ARBA" id="ARBA00023004"/>
    </source>
</evidence>
<accession>A0A5C3L283</accession>
<evidence type="ECO:0000313" key="15">
    <source>
        <dbReference type="Proteomes" id="UP000307440"/>
    </source>
</evidence>
<evidence type="ECO:0000256" key="13">
    <source>
        <dbReference type="PIRSR" id="PIRSR602401-1"/>
    </source>
</evidence>
<dbReference type="PRINTS" id="PR00463">
    <property type="entry name" value="EP450I"/>
</dbReference>
<proteinExistence type="inferred from homology"/>
<dbReference type="Pfam" id="PF00067">
    <property type="entry name" value="p450"/>
    <property type="match status" value="1"/>
</dbReference>